<evidence type="ECO:0000256" key="4">
    <source>
        <dbReference type="ARBA" id="ARBA00042703"/>
    </source>
</evidence>
<dbReference type="PRINTS" id="PR00111">
    <property type="entry name" value="ABHYDROLASE"/>
</dbReference>
<evidence type="ECO:0000256" key="2">
    <source>
        <dbReference type="ARBA" id="ARBA00022801"/>
    </source>
</evidence>
<evidence type="ECO:0000256" key="7">
    <source>
        <dbReference type="ARBA" id="ARBA00044064"/>
    </source>
</evidence>
<keyword evidence="14" id="KW-1185">Reference proteome</keyword>
<dbReference type="InParanoid" id="A0A7N4NML9"/>
<dbReference type="Pfam" id="PF00561">
    <property type="entry name" value="Abhydrolase_1"/>
    <property type="match status" value="1"/>
</dbReference>
<protein>
    <recommendedName>
        <fullName evidence="7">sn-1-specific diacylglycerol lipase ABHD11</fullName>
        <ecNumber evidence="3">3.1.1.116</ecNumber>
    </recommendedName>
    <alternativeName>
        <fullName evidence="4">Alpha/beta hydrolase domain-containing protein 11</fullName>
    </alternativeName>
</protein>
<evidence type="ECO:0000259" key="12">
    <source>
        <dbReference type="Pfam" id="PF00561"/>
    </source>
</evidence>
<dbReference type="GO" id="GO:0052689">
    <property type="term" value="F:carboxylic ester hydrolase activity"/>
    <property type="evidence" value="ECO:0007669"/>
    <property type="project" value="TreeGrafter"/>
</dbReference>
<comment type="catalytic activity">
    <reaction evidence="10">
        <text>1-octadecanoyl-2-(9Z-octadecenoyl)-sn-glycerol + H2O = 2-(9Z-octadecenoyl)-glycerol + octadecanoate + H(+)</text>
        <dbReference type="Rhea" id="RHEA:77103"/>
        <dbReference type="ChEBI" id="CHEBI:15377"/>
        <dbReference type="ChEBI" id="CHEBI:15378"/>
        <dbReference type="ChEBI" id="CHEBI:25629"/>
        <dbReference type="ChEBI" id="CHEBI:73990"/>
        <dbReference type="ChEBI" id="CHEBI:75468"/>
    </reaction>
</comment>
<evidence type="ECO:0000313" key="13">
    <source>
        <dbReference type="Ensembl" id="ENSSHAP00000025267.1"/>
    </source>
</evidence>
<evidence type="ECO:0000256" key="6">
    <source>
        <dbReference type="ARBA" id="ARBA00043742"/>
    </source>
</evidence>
<evidence type="ECO:0000256" key="11">
    <source>
        <dbReference type="ARBA" id="ARBA00048919"/>
    </source>
</evidence>
<dbReference type="GO" id="GO:0005739">
    <property type="term" value="C:mitochondrion"/>
    <property type="evidence" value="ECO:0007669"/>
    <property type="project" value="TreeGrafter"/>
</dbReference>
<reference evidence="13 14" key="1">
    <citation type="journal article" date="2011" name="Proc. Natl. Acad. Sci. U.S.A.">
        <title>Genetic diversity and population structure of the endangered marsupial Sarcophilus harrisii (Tasmanian devil).</title>
        <authorList>
            <person name="Miller W."/>
            <person name="Hayes V.M."/>
            <person name="Ratan A."/>
            <person name="Petersen D.C."/>
            <person name="Wittekindt N.E."/>
            <person name="Miller J."/>
            <person name="Walenz B."/>
            <person name="Knight J."/>
            <person name="Qi J."/>
            <person name="Zhao F."/>
            <person name="Wang Q."/>
            <person name="Bedoya-Reina O.C."/>
            <person name="Katiyar N."/>
            <person name="Tomsho L.P."/>
            <person name="Kasson L.M."/>
            <person name="Hardie R.A."/>
            <person name="Woodbridge P."/>
            <person name="Tindall E.A."/>
            <person name="Bertelsen M.F."/>
            <person name="Dixon D."/>
            <person name="Pyecroft S."/>
            <person name="Helgen K.M."/>
            <person name="Lesk A.M."/>
            <person name="Pringle T.H."/>
            <person name="Patterson N."/>
            <person name="Zhang Y."/>
            <person name="Kreiss A."/>
            <person name="Woods G.M."/>
            <person name="Jones M.E."/>
            <person name="Schuster S.C."/>
        </authorList>
    </citation>
    <scope>NUCLEOTIDE SEQUENCE [LARGE SCALE GENOMIC DNA]</scope>
</reference>
<comment type="catalytic activity">
    <reaction evidence="11">
        <text>1-octadecanoyl-2-(5Z,8Z,11Z,14Z-eicosatetraenoyl)-sn-glycerol + H2O = 2-(5Z,8Z,11Z,14Z-eicosatetraenoyl)-glycerol + octadecanoate + H(+)</text>
        <dbReference type="Rhea" id="RHEA:38507"/>
        <dbReference type="ChEBI" id="CHEBI:15377"/>
        <dbReference type="ChEBI" id="CHEBI:15378"/>
        <dbReference type="ChEBI" id="CHEBI:25629"/>
        <dbReference type="ChEBI" id="CHEBI:52392"/>
        <dbReference type="ChEBI" id="CHEBI:75728"/>
    </reaction>
</comment>
<sequence length="317" mass="35743">CGSRGQLCSFNMWARNWRYLPWGSSCLWISPIRSMRRSLATLGSSGPRSVQSPRVPLSYKLLDGQDTLPPVVFLHGIFSNKNIFQAEAKTLAQQTGRKVLTMDARNHGESPHSPDCSYEAMSADLQALLQKLGLAPCVLIGHSMGGKTAMMLALQKPELVERLVSVDISPFVSPNMPNVFKIISLMESLNIPGDLSHSQAFKLLHEYLEPFTEDLSIRQYLFNSLVRIDGQYVWKVNGENLQQQKHQLLDTLQVQGVYRGRTLFLRDTHSSFLPSSHYSKIKLLFPEAQFQDIPDSGHITHIKKPQEFMNSILSFLS</sequence>
<dbReference type="InterPro" id="IPR000073">
    <property type="entry name" value="AB_hydrolase_1"/>
</dbReference>
<proteinExistence type="inferred from homology"/>
<feature type="domain" description="AB hydrolase-1" evidence="12">
    <location>
        <begin position="69"/>
        <end position="305"/>
    </location>
</feature>
<dbReference type="PANTHER" id="PTHR46118:SF4">
    <property type="entry name" value="PROTEIN ABHD11"/>
    <property type="match status" value="1"/>
</dbReference>
<evidence type="ECO:0000256" key="1">
    <source>
        <dbReference type="ARBA" id="ARBA00008645"/>
    </source>
</evidence>
<dbReference type="Gene3D" id="3.40.50.1820">
    <property type="entry name" value="alpha/beta hydrolase"/>
    <property type="match status" value="1"/>
</dbReference>
<dbReference type="GeneTree" id="ENSGT00390000015880"/>
<dbReference type="PANTHER" id="PTHR46118">
    <property type="entry name" value="PROTEIN ABHD11"/>
    <property type="match status" value="1"/>
</dbReference>
<dbReference type="SUPFAM" id="SSF53474">
    <property type="entry name" value="alpha/beta-Hydrolases"/>
    <property type="match status" value="1"/>
</dbReference>
<name>A0A7N4NML9_SARHA</name>
<comment type="catalytic activity">
    <reaction evidence="8">
        <text>1-octadecanoyl-2-(4Z,7Z,10Z,13Z,16Z,19Z-docosahexaenoyl)-sn-glycerol + H2O = 2-(4Z,7Z,10Z,13Z,16Z,19Z-docosahexaenoyl)-glycerol + octadecanoate + H(+)</text>
        <dbReference type="Rhea" id="RHEA:77107"/>
        <dbReference type="ChEBI" id="CHEBI:15377"/>
        <dbReference type="ChEBI" id="CHEBI:15378"/>
        <dbReference type="ChEBI" id="CHEBI:25629"/>
        <dbReference type="ChEBI" id="CHEBI:77129"/>
        <dbReference type="ChEBI" id="CHEBI:186738"/>
    </reaction>
</comment>
<keyword evidence="2" id="KW-0378">Hydrolase</keyword>
<comment type="catalytic activity">
    <reaction evidence="9">
        <text>1,2-didecanoylglycerol + H2O = decanoylglycerol + decanoate + H(+)</text>
        <dbReference type="Rhea" id="RHEA:48596"/>
        <dbReference type="ChEBI" id="CHEBI:11152"/>
        <dbReference type="ChEBI" id="CHEBI:15377"/>
        <dbReference type="ChEBI" id="CHEBI:15378"/>
        <dbReference type="ChEBI" id="CHEBI:27689"/>
        <dbReference type="ChEBI" id="CHEBI:90605"/>
    </reaction>
</comment>
<comment type="catalytic activity">
    <reaction evidence="6">
        <text>a 1,3-diacyl-sn-glycerol + H2O = a 1-acyl-sn-glycerol + a fatty acid + H(+)</text>
        <dbReference type="Rhea" id="RHEA:38503"/>
        <dbReference type="ChEBI" id="CHEBI:15377"/>
        <dbReference type="ChEBI" id="CHEBI:15378"/>
        <dbReference type="ChEBI" id="CHEBI:28868"/>
        <dbReference type="ChEBI" id="CHEBI:64683"/>
        <dbReference type="ChEBI" id="CHEBI:77272"/>
    </reaction>
</comment>
<dbReference type="Ensembl" id="ENSSHAT00000050749.1">
    <property type="protein sequence ID" value="ENSSHAP00000025267.1"/>
    <property type="gene ID" value="ENSSHAG00000007123.2"/>
</dbReference>
<dbReference type="InterPro" id="IPR029058">
    <property type="entry name" value="AB_hydrolase_fold"/>
</dbReference>
<evidence type="ECO:0000256" key="9">
    <source>
        <dbReference type="ARBA" id="ARBA00048504"/>
    </source>
</evidence>
<evidence type="ECO:0000256" key="10">
    <source>
        <dbReference type="ARBA" id="ARBA00048513"/>
    </source>
</evidence>
<evidence type="ECO:0000256" key="8">
    <source>
        <dbReference type="ARBA" id="ARBA00048283"/>
    </source>
</evidence>
<evidence type="ECO:0000313" key="14">
    <source>
        <dbReference type="Proteomes" id="UP000007648"/>
    </source>
</evidence>
<comment type="catalytic activity">
    <reaction evidence="5">
        <text>a 1,2-diacyl-sn-glycerol + H2O = a 2-acylglycerol + a fatty acid + H(+)</text>
        <dbReference type="Rhea" id="RHEA:33275"/>
        <dbReference type="ChEBI" id="CHEBI:15377"/>
        <dbReference type="ChEBI" id="CHEBI:15378"/>
        <dbReference type="ChEBI" id="CHEBI:17389"/>
        <dbReference type="ChEBI" id="CHEBI:17815"/>
        <dbReference type="ChEBI" id="CHEBI:28868"/>
        <dbReference type="EC" id="3.1.1.116"/>
    </reaction>
</comment>
<organism evidence="13 14">
    <name type="scientific">Sarcophilus harrisii</name>
    <name type="common">Tasmanian devil</name>
    <name type="synonym">Sarcophilus laniarius</name>
    <dbReference type="NCBI Taxonomy" id="9305"/>
    <lineage>
        <taxon>Eukaryota</taxon>
        <taxon>Metazoa</taxon>
        <taxon>Chordata</taxon>
        <taxon>Craniata</taxon>
        <taxon>Vertebrata</taxon>
        <taxon>Euteleostomi</taxon>
        <taxon>Mammalia</taxon>
        <taxon>Metatheria</taxon>
        <taxon>Dasyuromorphia</taxon>
        <taxon>Dasyuridae</taxon>
        <taxon>Sarcophilus</taxon>
    </lineage>
</organism>
<dbReference type="EC" id="3.1.1.116" evidence="3"/>
<accession>A0A7N4NML9</accession>
<dbReference type="Proteomes" id="UP000007648">
    <property type="component" value="Unassembled WGS sequence"/>
</dbReference>
<dbReference type="AlphaFoldDB" id="A0A7N4NML9"/>
<comment type="similarity">
    <text evidence="1">Belongs to the AB hydrolase superfamily.</text>
</comment>
<reference evidence="13" key="3">
    <citation type="submission" date="2025-09" db="UniProtKB">
        <authorList>
            <consortium name="Ensembl"/>
        </authorList>
    </citation>
    <scope>IDENTIFICATION</scope>
</reference>
<evidence type="ECO:0000256" key="5">
    <source>
        <dbReference type="ARBA" id="ARBA00043667"/>
    </source>
</evidence>
<gene>
    <name evidence="13" type="primary">LOC100933418</name>
</gene>
<reference evidence="13" key="2">
    <citation type="submission" date="2025-08" db="UniProtKB">
        <authorList>
            <consortium name="Ensembl"/>
        </authorList>
    </citation>
    <scope>IDENTIFICATION</scope>
</reference>
<evidence type="ECO:0000256" key="3">
    <source>
        <dbReference type="ARBA" id="ARBA00026104"/>
    </source>
</evidence>